<evidence type="ECO:0000313" key="2">
    <source>
        <dbReference type="Proteomes" id="UP000189703"/>
    </source>
</evidence>
<dbReference type="OMA" id="AMVECCK"/>
<dbReference type="OrthoDB" id="1925896at2759"/>
<dbReference type="KEGG" id="nnu:104596812"/>
<dbReference type="PANTHER" id="PTHR33696:SF1">
    <property type="entry name" value="T22J18.15"/>
    <property type="match status" value="1"/>
</dbReference>
<dbReference type="Proteomes" id="UP000189703">
    <property type="component" value="Unplaced"/>
</dbReference>
<dbReference type="RefSeq" id="XP_010256407.1">
    <property type="nucleotide sequence ID" value="XM_010258105.2"/>
</dbReference>
<accession>A0A1U7ZQE4</accession>
<name>A0A1U7ZQE4_NELNU</name>
<feature type="compositionally biased region" description="Polar residues" evidence="1">
    <location>
        <begin position="1"/>
        <end position="19"/>
    </location>
</feature>
<sequence>MDSAPVSTGQAENILQTEGDTTPSPTTKRPSSRRRSPSLSSSSSFRSFSSSVSSSSSSNPDDLLSSPAPSSLHFSGIPFSWEKHPGIPKNSTIPRTLSSKYKDGSLFLLPLPPAGTPIPAKRFNFDAIFSIRKKNSHDSLRRDPFIAALMECSKDQEGDDDCWKNTKVSRTLIDRFGFIDLYASCKRSCAVAESKVLLPRSSRAAYDLLNRRSG</sequence>
<feature type="compositionally biased region" description="Low complexity" evidence="1">
    <location>
        <begin position="20"/>
        <end position="29"/>
    </location>
</feature>
<feature type="region of interest" description="Disordered" evidence="1">
    <location>
        <begin position="1"/>
        <end position="67"/>
    </location>
</feature>
<evidence type="ECO:0000256" key="1">
    <source>
        <dbReference type="SAM" id="MobiDB-lite"/>
    </source>
</evidence>
<keyword evidence="2" id="KW-1185">Reference proteome</keyword>
<evidence type="ECO:0000313" key="3">
    <source>
        <dbReference type="RefSeq" id="XP_010256407.1"/>
    </source>
</evidence>
<dbReference type="AlphaFoldDB" id="A0A1U7ZQE4"/>
<dbReference type="Pfam" id="PF05097">
    <property type="entry name" value="DUF688"/>
    <property type="match status" value="1"/>
</dbReference>
<organism evidence="2 3">
    <name type="scientific">Nelumbo nucifera</name>
    <name type="common">Sacred lotus</name>
    <dbReference type="NCBI Taxonomy" id="4432"/>
    <lineage>
        <taxon>Eukaryota</taxon>
        <taxon>Viridiplantae</taxon>
        <taxon>Streptophyta</taxon>
        <taxon>Embryophyta</taxon>
        <taxon>Tracheophyta</taxon>
        <taxon>Spermatophyta</taxon>
        <taxon>Magnoliopsida</taxon>
        <taxon>Proteales</taxon>
        <taxon>Nelumbonaceae</taxon>
        <taxon>Nelumbo</taxon>
    </lineage>
</organism>
<reference evidence="3" key="1">
    <citation type="submission" date="2025-08" db="UniProtKB">
        <authorList>
            <consortium name="RefSeq"/>
        </authorList>
    </citation>
    <scope>IDENTIFICATION</scope>
</reference>
<proteinExistence type="predicted"/>
<feature type="compositionally biased region" description="Low complexity" evidence="1">
    <location>
        <begin position="37"/>
        <end position="67"/>
    </location>
</feature>
<gene>
    <name evidence="3" type="primary">LOC104596812</name>
</gene>
<dbReference type="GeneID" id="104596812"/>
<dbReference type="FunCoup" id="A0A1U7ZQE4">
    <property type="interactions" value="216"/>
</dbReference>
<dbReference type="eggNOG" id="ENOG502S0ND">
    <property type="taxonomic scope" value="Eukaryota"/>
</dbReference>
<dbReference type="PANTHER" id="PTHR33696">
    <property type="entry name" value="T22J18.15-RELATED"/>
    <property type="match status" value="1"/>
</dbReference>
<dbReference type="InterPro" id="IPR007789">
    <property type="entry name" value="DUF688"/>
</dbReference>
<protein>
    <submittedName>
        <fullName evidence="3">Uncharacterized protein LOC104596812</fullName>
    </submittedName>
</protein>